<dbReference type="AlphaFoldDB" id="A0A174IVK1"/>
<evidence type="ECO:0000256" key="1">
    <source>
        <dbReference type="SAM" id="Phobius"/>
    </source>
</evidence>
<feature type="transmembrane region" description="Helical" evidence="1">
    <location>
        <begin position="191"/>
        <end position="210"/>
    </location>
</feature>
<accession>A0A174IVK1</accession>
<sequence>MSGLLEKDICLLLRGHRNMLILFFMICVFLGLGQPGTFILGYLPSLMLVVLIGTFSCDESDNGFPFLFTLPIDRKTYIQEKYVFCVGGTVVSFAIAWMLYMASQVLHGVSNLSGLLLENAGMIPVFLAVFFIALSVMIPVQIKFGAESARVLMAGICFFFAGVVLFVQKIAGEATLDQIAELLGTITGNVPGQAGIFAVSIAVVLISYGISVRFMEKREI</sequence>
<name>A0A174IVK1_9FIRM</name>
<gene>
    <name evidence="2" type="ORF">ERS852406_03145</name>
    <name evidence="4" type="ORF">G5B05_08850</name>
    <name evidence="3" type="ORF">JTJ23_10620</name>
</gene>
<reference evidence="2 5" key="1">
    <citation type="submission" date="2015-09" db="EMBL/GenBank/DDBJ databases">
        <authorList>
            <consortium name="Pathogen Informatics"/>
        </authorList>
    </citation>
    <scope>NUCLEOTIDE SEQUENCE [LARGE SCALE GENOMIC DNA]</scope>
    <source>
        <strain evidence="2 5">2789STDY5608849</strain>
    </source>
</reference>
<reference evidence="4 6" key="2">
    <citation type="journal article" date="2020" name="Cell Host Microbe">
        <title>Functional and Genomic Variation between Human-Derived Isolates of Lachnospiraceae Reveals Inter- and Intra-Species Diversity.</title>
        <authorList>
            <person name="Sorbara M.T."/>
            <person name="Littmann E.R."/>
            <person name="Fontana E."/>
            <person name="Moody T.U."/>
            <person name="Kohout C.E."/>
            <person name="Gjonbalaj M."/>
            <person name="Eaton V."/>
            <person name="Seok R."/>
            <person name="Leiner I.M."/>
            <person name="Pamer E.G."/>
        </authorList>
    </citation>
    <scope>NUCLEOTIDE SEQUENCE [LARGE SCALE GENOMIC DNA]</scope>
    <source>
        <strain evidence="4 6">MSK.14.54</strain>
    </source>
</reference>
<dbReference type="RefSeq" id="WP_055228602.1">
    <property type="nucleotide sequence ID" value="NZ_CYYV01000020.1"/>
</dbReference>
<dbReference type="EMBL" id="CYYV01000020">
    <property type="protein sequence ID" value="CUO91492.1"/>
    <property type="molecule type" value="Genomic_DNA"/>
</dbReference>
<dbReference type="EMBL" id="JAFHBD010000050">
    <property type="protein sequence ID" value="MBN2954019.1"/>
    <property type="molecule type" value="Genomic_DNA"/>
</dbReference>
<keyword evidence="6" id="KW-1185">Reference proteome</keyword>
<feature type="transmembrane region" description="Helical" evidence="1">
    <location>
        <begin position="20"/>
        <end position="43"/>
    </location>
</feature>
<evidence type="ECO:0000313" key="5">
    <source>
        <dbReference type="Proteomes" id="UP000095706"/>
    </source>
</evidence>
<evidence type="ECO:0000313" key="4">
    <source>
        <dbReference type="EMBL" id="NSE16512.1"/>
    </source>
</evidence>
<dbReference type="EMBL" id="JAAITQ010000013">
    <property type="protein sequence ID" value="NSE16512.1"/>
    <property type="molecule type" value="Genomic_DNA"/>
</dbReference>
<organism evidence="2 5">
    <name type="scientific">Fusicatenibacter saccharivorans</name>
    <dbReference type="NCBI Taxonomy" id="1150298"/>
    <lineage>
        <taxon>Bacteria</taxon>
        <taxon>Bacillati</taxon>
        <taxon>Bacillota</taxon>
        <taxon>Clostridia</taxon>
        <taxon>Lachnospirales</taxon>
        <taxon>Lachnospiraceae</taxon>
        <taxon>Fusicatenibacter</taxon>
    </lineage>
</organism>
<reference evidence="3" key="4">
    <citation type="submission" date="2021-02" db="EMBL/GenBank/DDBJ databases">
        <title>Metagenome-assembled genomes from human diarrheal sample B26.</title>
        <authorList>
            <person name="Ateba T.P."/>
            <person name="Alayande K.A."/>
            <person name="Mwanza M."/>
        </authorList>
    </citation>
    <scope>NUCLEOTIDE SEQUENCE</scope>
    <source>
        <strain evidence="3">06WH</strain>
    </source>
</reference>
<keyword evidence="1" id="KW-0472">Membrane</keyword>
<dbReference type="InterPro" id="IPR025699">
    <property type="entry name" value="ABC2_memb-like"/>
</dbReference>
<keyword evidence="1" id="KW-0812">Transmembrane</keyword>
<keyword evidence="1" id="KW-1133">Transmembrane helix</keyword>
<reference evidence="4" key="3">
    <citation type="submission" date="2020-02" db="EMBL/GenBank/DDBJ databases">
        <authorList>
            <person name="Littmann E."/>
            <person name="Sorbara M."/>
        </authorList>
    </citation>
    <scope>NUCLEOTIDE SEQUENCE</scope>
    <source>
        <strain evidence="4">MSK.14.54</strain>
    </source>
</reference>
<feature type="transmembrane region" description="Helical" evidence="1">
    <location>
        <begin position="82"/>
        <end position="100"/>
    </location>
</feature>
<feature type="transmembrane region" description="Helical" evidence="1">
    <location>
        <begin position="152"/>
        <end position="171"/>
    </location>
</feature>
<dbReference type="Pfam" id="PF13346">
    <property type="entry name" value="ABC2_membrane_5"/>
    <property type="match status" value="1"/>
</dbReference>
<dbReference type="Proteomes" id="UP000737612">
    <property type="component" value="Unassembled WGS sequence"/>
</dbReference>
<evidence type="ECO:0000313" key="3">
    <source>
        <dbReference type="EMBL" id="MBN2954019.1"/>
    </source>
</evidence>
<dbReference type="Proteomes" id="UP000768180">
    <property type="component" value="Unassembled WGS sequence"/>
</dbReference>
<evidence type="ECO:0000313" key="6">
    <source>
        <dbReference type="Proteomes" id="UP000768180"/>
    </source>
</evidence>
<proteinExistence type="predicted"/>
<evidence type="ECO:0000313" key="2">
    <source>
        <dbReference type="EMBL" id="CUO91492.1"/>
    </source>
</evidence>
<protein>
    <submittedName>
        <fullName evidence="3">ABC-2 transporter permease</fullName>
    </submittedName>
    <submittedName>
        <fullName evidence="2">ABC-type transport system involved in multi-copper enzyme maturation, permease component</fullName>
    </submittedName>
</protein>
<feature type="transmembrane region" description="Helical" evidence="1">
    <location>
        <begin position="120"/>
        <end position="140"/>
    </location>
</feature>
<dbReference type="Proteomes" id="UP000095706">
    <property type="component" value="Unassembled WGS sequence"/>
</dbReference>